<organism evidence="4 5">
    <name type="scientific">Nocardioides abyssi</name>
    <dbReference type="NCBI Taxonomy" id="3058370"/>
    <lineage>
        <taxon>Bacteria</taxon>
        <taxon>Bacillati</taxon>
        <taxon>Actinomycetota</taxon>
        <taxon>Actinomycetes</taxon>
        <taxon>Propionibacteriales</taxon>
        <taxon>Nocardioidaceae</taxon>
        <taxon>Nocardioides</taxon>
    </lineage>
</organism>
<dbReference type="InterPro" id="IPR016047">
    <property type="entry name" value="M23ase_b-sheet_dom"/>
</dbReference>
<dbReference type="Pfam" id="PF20155">
    <property type="entry name" value="TMP_3"/>
    <property type="match status" value="1"/>
</dbReference>
<dbReference type="InterPro" id="IPR011055">
    <property type="entry name" value="Dup_hybrid_motif"/>
</dbReference>
<feature type="transmembrane region" description="Helical" evidence="1">
    <location>
        <begin position="299"/>
        <end position="320"/>
    </location>
</feature>
<keyword evidence="1" id="KW-0812">Transmembrane</keyword>
<dbReference type="PANTHER" id="PTHR21666:SF270">
    <property type="entry name" value="MUREIN HYDROLASE ACTIVATOR ENVC"/>
    <property type="match status" value="1"/>
</dbReference>
<comment type="caution">
    <text evidence="4">The sequence shown here is derived from an EMBL/GenBank/DDBJ whole genome shotgun (WGS) entry which is preliminary data.</text>
</comment>
<dbReference type="EMBL" id="JAUHJR010000008">
    <property type="protein sequence ID" value="MDN4162943.1"/>
    <property type="molecule type" value="Genomic_DNA"/>
</dbReference>
<feature type="domain" description="Tape measure protein N-terminal" evidence="3">
    <location>
        <begin position="48"/>
        <end position="228"/>
    </location>
</feature>
<dbReference type="PANTHER" id="PTHR21666">
    <property type="entry name" value="PEPTIDASE-RELATED"/>
    <property type="match status" value="1"/>
</dbReference>
<keyword evidence="5" id="KW-1185">Reference proteome</keyword>
<dbReference type="RefSeq" id="WP_300962097.1">
    <property type="nucleotide sequence ID" value="NZ_JAUHJR010000008.1"/>
</dbReference>
<evidence type="ECO:0000256" key="1">
    <source>
        <dbReference type="SAM" id="Phobius"/>
    </source>
</evidence>
<evidence type="ECO:0000259" key="2">
    <source>
        <dbReference type="Pfam" id="PF01551"/>
    </source>
</evidence>
<dbReference type="InterPro" id="IPR050570">
    <property type="entry name" value="Cell_wall_metabolism_enzyme"/>
</dbReference>
<feature type="transmembrane region" description="Helical" evidence="1">
    <location>
        <begin position="347"/>
        <end position="365"/>
    </location>
</feature>
<gene>
    <name evidence="4" type="ORF">QWY29_16355</name>
</gene>
<protein>
    <submittedName>
        <fullName evidence="4">Tape measure protein</fullName>
    </submittedName>
</protein>
<reference evidence="4" key="1">
    <citation type="submission" date="2023-06" db="EMBL/GenBank/DDBJ databases">
        <title>Draft genome sequence of Nocardioides sp. SOB72.</title>
        <authorList>
            <person name="Zhang G."/>
        </authorList>
    </citation>
    <scope>NUCLEOTIDE SEQUENCE</scope>
    <source>
        <strain evidence="4">SOB72</strain>
    </source>
</reference>
<dbReference type="NCBIfam" id="TIGR02675">
    <property type="entry name" value="tape_meas_nterm"/>
    <property type="match status" value="1"/>
</dbReference>
<name>A0ABT8EXP4_9ACTN</name>
<dbReference type="Proteomes" id="UP001168537">
    <property type="component" value="Unassembled WGS sequence"/>
</dbReference>
<dbReference type="InterPro" id="IPR013491">
    <property type="entry name" value="Tape_meas_N"/>
</dbReference>
<evidence type="ECO:0000313" key="4">
    <source>
        <dbReference type="EMBL" id="MDN4162943.1"/>
    </source>
</evidence>
<accession>A0ABT8EXP4</accession>
<dbReference type="CDD" id="cd12797">
    <property type="entry name" value="M23_peptidase"/>
    <property type="match status" value="1"/>
</dbReference>
<keyword evidence="1" id="KW-0472">Membrane</keyword>
<evidence type="ECO:0000313" key="5">
    <source>
        <dbReference type="Proteomes" id="UP001168537"/>
    </source>
</evidence>
<evidence type="ECO:0000259" key="3">
    <source>
        <dbReference type="Pfam" id="PF20155"/>
    </source>
</evidence>
<dbReference type="Pfam" id="PF01551">
    <property type="entry name" value="Peptidase_M23"/>
    <property type="match status" value="1"/>
</dbReference>
<dbReference type="Gene3D" id="2.70.70.10">
    <property type="entry name" value="Glucose Permease (Domain IIA)"/>
    <property type="match status" value="1"/>
</dbReference>
<proteinExistence type="predicted"/>
<keyword evidence="1" id="KW-1133">Transmembrane helix</keyword>
<sequence>MKAVEKQSETTGKKMGSNLSNGIGKTLKVAGGGFLALGAGIATFVDDAARASDSIKKFNSTMTFAGFSQKEIDAANKRTQDYANKTVYELNDIQNVTAQLAANGVKGYDSLAEAAGNLNAVAGGNSETFKSVGMVMTQTAGAGKLTTENWNQLADAIPGASGILQKTLKENGAFVGDFREAMANGEISADEFNAAVAETGNSKAAKKAATSTDTWEGAIGNLQASIVTALIPVLTGLQPVFNRLSGFIVDKVIPAFTRLGGWMKTNVVPPLKDFGNFVKDDVVPTLQSLWGLLVDNKDILGALAGGLAAAGAALVAYNAYVKVTTAVTTAWNTIQKILNGTMKANPLGLVVTAIGLLVAGLIIAYKKSDTFRAIVQKAWAGIKAAVKTAWDGYIKPALKAFWNAITNLGPTIKRLWNNVVKPTFKAIGAAIKGTWNRVVKPVFNAWKAYFTKVLFPVLRFLWNNVVRPVMAGIGKLIKGAWNNVIKPVFEALGGFIREKVAPAFRKGVDRIGEIWNGLKAVARKPVEFLVNTVYNDGIRAMMNKIPGVNLPSAHFATGGVLPGYTPGRDVHQFVSPTGGRLALSGGEAIMRPEFTRLVGGKRGVEELNRQARRGSLHSPLHQRPRDLGGYFLGGVLPMIGATSAKQHSGYEWAQWAGDLNGIGDDTGKPAVAWKNGVVAYVRSIAGSYGNHVAINHGGQSTLYAHLSAFAARAGQAVKAGQRIGSVGSTGNSSGPHLHFEVRGGSVSGSSNVAGAVNPGEAKKDGFLEAVKAIPSKAKAIWSAITSMGSKFGPWGEQFRNAGVGALRGAITAGDNAIPDKIKVNNFPDIPMPDNPIKDALSFLGIFDNGGILEPGHFAYNASNKPEAVFNQKQFKAYAENAGTRNERPRRSEMVITNWNTGEGYIRDIARDEVDSDSAYNNNRRGAYV</sequence>
<dbReference type="SUPFAM" id="SSF51261">
    <property type="entry name" value="Duplicated hybrid motif"/>
    <property type="match status" value="1"/>
</dbReference>
<feature type="domain" description="M23ase beta-sheet core" evidence="2">
    <location>
        <begin position="665"/>
        <end position="743"/>
    </location>
</feature>